<dbReference type="Gene3D" id="3.40.50.10140">
    <property type="entry name" value="Toll/interleukin-1 receptor homology (TIR) domain"/>
    <property type="match status" value="1"/>
</dbReference>
<dbReference type="PROSITE" id="PS50104">
    <property type="entry name" value="TIR"/>
    <property type="match status" value="1"/>
</dbReference>
<dbReference type="OrthoDB" id="6883655at2"/>
<organism evidence="2 3">
    <name type="scientific">Dokdonella immobilis</name>
    <dbReference type="NCBI Taxonomy" id="578942"/>
    <lineage>
        <taxon>Bacteria</taxon>
        <taxon>Pseudomonadati</taxon>
        <taxon>Pseudomonadota</taxon>
        <taxon>Gammaproteobacteria</taxon>
        <taxon>Lysobacterales</taxon>
        <taxon>Rhodanobacteraceae</taxon>
        <taxon>Dokdonella</taxon>
    </lineage>
</organism>
<dbReference type="RefSeq" id="WP_092405416.1">
    <property type="nucleotide sequence ID" value="NZ_FOVF01000004.1"/>
</dbReference>
<proteinExistence type="predicted"/>
<protein>
    <submittedName>
        <fullName evidence="2">TIR domain-containing protein</fullName>
    </submittedName>
</protein>
<evidence type="ECO:0000313" key="3">
    <source>
        <dbReference type="Proteomes" id="UP000198575"/>
    </source>
</evidence>
<feature type="domain" description="TIR" evidence="1">
    <location>
        <begin position="1"/>
        <end position="142"/>
    </location>
</feature>
<evidence type="ECO:0000259" key="1">
    <source>
        <dbReference type="PROSITE" id="PS50104"/>
    </source>
</evidence>
<dbReference type="AlphaFoldDB" id="A0A1I4WAD3"/>
<evidence type="ECO:0000313" key="2">
    <source>
        <dbReference type="EMBL" id="SFN10343.1"/>
    </source>
</evidence>
<name>A0A1I4WAD3_9GAMM</name>
<sequence>MSSVFLSYVHENTHVVKELCESLRAHDIEVWIDRDNIAPGVRWKDAIREAIQRGSYFVACFSSEYGSKSKSYMNEELVLAVDELRQHSANKPWFIPVLLSECEVPALSIGGGRTLLDFQWVSLWVDWDLGIKKILQVLKAGQIQEIKELIDQLGYDYHKRIESRRDSETPRSFYVRKVHELRDVYGVRYDPLKLNFS</sequence>
<dbReference type="EMBL" id="FOVF01000004">
    <property type="protein sequence ID" value="SFN10343.1"/>
    <property type="molecule type" value="Genomic_DNA"/>
</dbReference>
<dbReference type="Pfam" id="PF13676">
    <property type="entry name" value="TIR_2"/>
    <property type="match status" value="1"/>
</dbReference>
<reference evidence="2 3" key="1">
    <citation type="submission" date="2016-10" db="EMBL/GenBank/DDBJ databases">
        <authorList>
            <person name="de Groot N.N."/>
        </authorList>
    </citation>
    <scope>NUCLEOTIDE SEQUENCE [LARGE SCALE GENOMIC DNA]</scope>
    <source>
        <strain evidence="2 3">CGMCC 1.7659</strain>
    </source>
</reference>
<dbReference type="GO" id="GO:0007165">
    <property type="term" value="P:signal transduction"/>
    <property type="evidence" value="ECO:0007669"/>
    <property type="project" value="InterPro"/>
</dbReference>
<dbReference type="InterPro" id="IPR035897">
    <property type="entry name" value="Toll_tir_struct_dom_sf"/>
</dbReference>
<dbReference type="STRING" id="578942.SAMN05216289_104119"/>
<dbReference type="InterPro" id="IPR000157">
    <property type="entry name" value="TIR_dom"/>
</dbReference>
<dbReference type="SUPFAM" id="SSF52200">
    <property type="entry name" value="Toll/Interleukin receptor TIR domain"/>
    <property type="match status" value="1"/>
</dbReference>
<accession>A0A1I4WAD3</accession>
<dbReference type="Proteomes" id="UP000198575">
    <property type="component" value="Unassembled WGS sequence"/>
</dbReference>
<keyword evidence="3" id="KW-1185">Reference proteome</keyword>
<gene>
    <name evidence="2" type="ORF">SAMN05216289_104119</name>
</gene>